<accession>A0A7C3DNG4</accession>
<dbReference type="SUPFAM" id="SSF54980">
    <property type="entry name" value="EF-G C-terminal domain-like"/>
    <property type="match status" value="1"/>
</dbReference>
<dbReference type="Pfam" id="PF01205">
    <property type="entry name" value="Impact_N"/>
    <property type="match status" value="1"/>
</dbReference>
<evidence type="ECO:0000256" key="1">
    <source>
        <dbReference type="ARBA" id="ARBA00007665"/>
    </source>
</evidence>
<dbReference type="InterPro" id="IPR036956">
    <property type="entry name" value="Impact_N_sf"/>
</dbReference>
<proteinExistence type="inferred from homology"/>
<dbReference type="GO" id="GO:0005737">
    <property type="term" value="C:cytoplasm"/>
    <property type="evidence" value="ECO:0007669"/>
    <property type="project" value="TreeGrafter"/>
</dbReference>
<dbReference type="InterPro" id="IPR020569">
    <property type="entry name" value="UPF0029_Impact_CS"/>
</dbReference>
<name>A0A7C3DNG4_MEIRU</name>
<dbReference type="InterPro" id="IPR023582">
    <property type="entry name" value="Impact"/>
</dbReference>
<dbReference type="SUPFAM" id="SSF54211">
    <property type="entry name" value="Ribosomal protein S5 domain 2-like"/>
    <property type="match status" value="1"/>
</dbReference>
<dbReference type="RefSeq" id="WP_409653747.1">
    <property type="nucleotide sequence ID" value="NZ_JBKBUW010000001.1"/>
</dbReference>
<dbReference type="PANTHER" id="PTHR16301:SF20">
    <property type="entry name" value="IMPACT FAMILY MEMBER YIGZ"/>
    <property type="match status" value="1"/>
</dbReference>
<dbReference type="InterPro" id="IPR035647">
    <property type="entry name" value="EFG_III/V"/>
</dbReference>
<comment type="caution">
    <text evidence="3">The sequence shown here is derived from an EMBL/GenBank/DDBJ whole genome shotgun (WGS) entry which is preliminary data.</text>
</comment>
<dbReference type="PANTHER" id="PTHR16301">
    <property type="entry name" value="IMPACT-RELATED"/>
    <property type="match status" value="1"/>
</dbReference>
<dbReference type="InterPro" id="IPR020568">
    <property type="entry name" value="Ribosomal_Su5_D2-typ_SF"/>
</dbReference>
<dbReference type="InterPro" id="IPR001498">
    <property type="entry name" value="Impact_N"/>
</dbReference>
<dbReference type="Gene3D" id="3.30.230.30">
    <property type="entry name" value="Impact, N-terminal domain"/>
    <property type="match status" value="1"/>
</dbReference>
<dbReference type="EMBL" id="DSWI01000011">
    <property type="protein sequence ID" value="HFG20108.1"/>
    <property type="molecule type" value="Genomic_DNA"/>
</dbReference>
<dbReference type="Gene3D" id="3.30.70.240">
    <property type="match status" value="1"/>
</dbReference>
<sequence length="200" mass="22368">MSHTRLTLQGPYRYELEVKRSRFVAYAAPLTNPEAATTFLQKVQDLQATHNCWAYKVGAQYRFSDDGEPAGTAGRPILSAIEGQGLEGVMVVVTRYFGGVKLGVGGLVRAYGGVASECLRQAPKRAIVLRVRCELQAPFEFSNTLFHLLEGPERESETYNEAGVCLVLNLEEKRLLQFQEQVRDLTRGRASLRIIERFEA</sequence>
<evidence type="ECO:0000259" key="2">
    <source>
        <dbReference type="Pfam" id="PF01205"/>
    </source>
</evidence>
<feature type="domain" description="Impact N-terminal" evidence="2">
    <location>
        <begin position="19"/>
        <end position="119"/>
    </location>
</feature>
<protein>
    <submittedName>
        <fullName evidence="3">YigZ family protein</fullName>
    </submittedName>
</protein>
<reference evidence="3" key="1">
    <citation type="journal article" date="2020" name="mSystems">
        <title>Genome- and Community-Level Interaction Insights into Carbon Utilization and Element Cycling Functions of Hydrothermarchaeota in Hydrothermal Sediment.</title>
        <authorList>
            <person name="Zhou Z."/>
            <person name="Liu Y."/>
            <person name="Xu W."/>
            <person name="Pan J."/>
            <person name="Luo Z.H."/>
            <person name="Li M."/>
        </authorList>
    </citation>
    <scope>NUCLEOTIDE SEQUENCE [LARGE SCALE GENOMIC DNA]</scope>
    <source>
        <strain evidence="3">SpSt-524</strain>
    </source>
</reference>
<evidence type="ECO:0000313" key="3">
    <source>
        <dbReference type="EMBL" id="HFG20108.1"/>
    </source>
</evidence>
<comment type="similarity">
    <text evidence="1">Belongs to the IMPACT family.</text>
</comment>
<organism evidence="3">
    <name type="scientific">Meiothermus ruber</name>
    <dbReference type="NCBI Taxonomy" id="277"/>
    <lineage>
        <taxon>Bacteria</taxon>
        <taxon>Thermotogati</taxon>
        <taxon>Deinococcota</taxon>
        <taxon>Deinococci</taxon>
        <taxon>Thermales</taxon>
        <taxon>Thermaceae</taxon>
        <taxon>Meiothermus</taxon>
    </lineage>
</organism>
<gene>
    <name evidence="3" type="ORF">ENS82_05205</name>
</gene>
<dbReference type="PROSITE" id="PS00910">
    <property type="entry name" value="UPF0029"/>
    <property type="match status" value="1"/>
</dbReference>
<dbReference type="GO" id="GO:0006446">
    <property type="term" value="P:regulation of translational initiation"/>
    <property type="evidence" value="ECO:0007669"/>
    <property type="project" value="TreeGrafter"/>
</dbReference>
<dbReference type="AlphaFoldDB" id="A0A7C3DNG4"/>